<evidence type="ECO:0000313" key="2">
    <source>
        <dbReference type="EMBL" id="KAJ7372883.1"/>
    </source>
</evidence>
<feature type="region of interest" description="Disordered" evidence="1">
    <location>
        <begin position="47"/>
        <end position="102"/>
    </location>
</feature>
<comment type="caution">
    <text evidence="2">The sequence shown here is derived from an EMBL/GenBank/DDBJ whole genome shotgun (WGS) entry which is preliminary data.</text>
</comment>
<name>A0A9X0CST3_9CNID</name>
<sequence>MDRADIVKMREWAREHGQCVRQRTVRQQTTKLSAGTLPLTAYSVELRQDPLDMSDMNVEDEEEEVLEDQEDQEESGEAEEYDSDSDLSLSGNEAEEDEDVGMYVVPNILTTRHGRQIRAVVRLDL</sequence>
<reference evidence="2" key="1">
    <citation type="submission" date="2023-01" db="EMBL/GenBank/DDBJ databases">
        <title>Genome assembly of the deep-sea coral Lophelia pertusa.</title>
        <authorList>
            <person name="Herrera S."/>
            <person name="Cordes E."/>
        </authorList>
    </citation>
    <scope>NUCLEOTIDE SEQUENCE</scope>
    <source>
        <strain evidence="2">USNM1676648</strain>
        <tissue evidence="2">Polyp</tissue>
    </source>
</reference>
<dbReference type="Proteomes" id="UP001163046">
    <property type="component" value="Unassembled WGS sequence"/>
</dbReference>
<dbReference type="EMBL" id="MU826834">
    <property type="protein sequence ID" value="KAJ7372883.1"/>
    <property type="molecule type" value="Genomic_DNA"/>
</dbReference>
<protein>
    <submittedName>
        <fullName evidence="2">Uncharacterized protein</fullName>
    </submittedName>
</protein>
<proteinExistence type="predicted"/>
<gene>
    <name evidence="2" type="ORF">OS493_016810</name>
</gene>
<accession>A0A9X0CST3</accession>
<evidence type="ECO:0000313" key="3">
    <source>
        <dbReference type="Proteomes" id="UP001163046"/>
    </source>
</evidence>
<evidence type="ECO:0000256" key="1">
    <source>
        <dbReference type="SAM" id="MobiDB-lite"/>
    </source>
</evidence>
<feature type="compositionally biased region" description="Acidic residues" evidence="1">
    <location>
        <begin position="57"/>
        <end position="85"/>
    </location>
</feature>
<dbReference type="AlphaFoldDB" id="A0A9X0CST3"/>
<organism evidence="2 3">
    <name type="scientific">Desmophyllum pertusum</name>
    <dbReference type="NCBI Taxonomy" id="174260"/>
    <lineage>
        <taxon>Eukaryota</taxon>
        <taxon>Metazoa</taxon>
        <taxon>Cnidaria</taxon>
        <taxon>Anthozoa</taxon>
        <taxon>Hexacorallia</taxon>
        <taxon>Scleractinia</taxon>
        <taxon>Caryophylliina</taxon>
        <taxon>Caryophylliidae</taxon>
        <taxon>Desmophyllum</taxon>
    </lineage>
</organism>
<keyword evidence="3" id="KW-1185">Reference proteome</keyword>